<feature type="domain" description="Mechanosensitive ion channel MscS C-terminal" evidence="9">
    <location>
        <begin position="440"/>
        <end position="522"/>
    </location>
</feature>
<dbReference type="RefSeq" id="WP_320555211.1">
    <property type="nucleotide sequence ID" value="NZ_JAXDAE010000004.1"/>
</dbReference>
<dbReference type="SUPFAM" id="SSF82861">
    <property type="entry name" value="Mechanosensitive channel protein MscS (YggB), transmembrane region"/>
    <property type="match status" value="1"/>
</dbReference>
<dbReference type="Gene3D" id="1.10.287.1260">
    <property type="match status" value="1"/>
</dbReference>
<evidence type="ECO:0000256" key="5">
    <source>
        <dbReference type="ARBA" id="ARBA00022989"/>
    </source>
</evidence>
<keyword evidence="6 7" id="KW-0472">Membrane</keyword>
<evidence type="ECO:0000256" key="2">
    <source>
        <dbReference type="ARBA" id="ARBA00008017"/>
    </source>
</evidence>
<feature type="transmembrane region" description="Helical" evidence="7">
    <location>
        <begin position="343"/>
        <end position="363"/>
    </location>
</feature>
<dbReference type="Pfam" id="PF21082">
    <property type="entry name" value="MS_channel_3rd"/>
    <property type="match status" value="1"/>
</dbReference>
<feature type="transmembrane region" description="Helical" evidence="7">
    <location>
        <begin position="277"/>
        <end position="299"/>
    </location>
</feature>
<proteinExistence type="inferred from homology"/>
<feature type="transmembrane region" description="Helical" evidence="7">
    <location>
        <begin position="251"/>
        <end position="271"/>
    </location>
</feature>
<dbReference type="SUPFAM" id="SSF50182">
    <property type="entry name" value="Sm-like ribonucleoproteins"/>
    <property type="match status" value="1"/>
</dbReference>
<feature type="domain" description="Mechanosensitive ion channel MscS" evidence="8">
    <location>
        <begin position="366"/>
        <end position="431"/>
    </location>
</feature>
<dbReference type="Proteomes" id="UP001285855">
    <property type="component" value="Unassembled WGS sequence"/>
</dbReference>
<dbReference type="InterPro" id="IPR010920">
    <property type="entry name" value="LSM_dom_sf"/>
</dbReference>
<comment type="similarity">
    <text evidence="2">Belongs to the MscS (TC 1.A.23) family.</text>
</comment>
<evidence type="ECO:0000256" key="1">
    <source>
        <dbReference type="ARBA" id="ARBA00004651"/>
    </source>
</evidence>
<dbReference type="InterPro" id="IPR049142">
    <property type="entry name" value="MS_channel_1st"/>
</dbReference>
<evidence type="ECO:0000259" key="8">
    <source>
        <dbReference type="Pfam" id="PF00924"/>
    </source>
</evidence>
<protein>
    <submittedName>
        <fullName evidence="11">Mechanosensitive ion channel family protein</fullName>
    </submittedName>
</protein>
<dbReference type="InterPro" id="IPR045042">
    <property type="entry name" value="YnaI-like"/>
</dbReference>
<feature type="transmembrane region" description="Helical" evidence="7">
    <location>
        <begin position="201"/>
        <end position="230"/>
    </location>
</feature>
<keyword evidence="4 7" id="KW-0812">Transmembrane</keyword>
<evidence type="ECO:0000259" key="9">
    <source>
        <dbReference type="Pfam" id="PF21082"/>
    </source>
</evidence>
<dbReference type="Pfam" id="PF00924">
    <property type="entry name" value="MS_channel_2nd"/>
    <property type="match status" value="1"/>
</dbReference>
<organism evidence="11 12">
    <name type="scientific">Winogradskyella aquimaris</name>
    <dbReference type="NCBI Taxonomy" id="864074"/>
    <lineage>
        <taxon>Bacteria</taxon>
        <taxon>Pseudomonadati</taxon>
        <taxon>Bacteroidota</taxon>
        <taxon>Flavobacteriia</taxon>
        <taxon>Flavobacteriales</taxon>
        <taxon>Flavobacteriaceae</taxon>
        <taxon>Winogradskyella</taxon>
    </lineage>
</organism>
<dbReference type="PANTHER" id="PTHR43634">
    <property type="entry name" value="OW CONDUCTANCE MECHANOSENSITIVE CHANNEL"/>
    <property type="match status" value="1"/>
</dbReference>
<dbReference type="Gene3D" id="3.30.70.100">
    <property type="match status" value="1"/>
</dbReference>
<evidence type="ECO:0000256" key="7">
    <source>
        <dbReference type="SAM" id="Phobius"/>
    </source>
</evidence>
<feature type="domain" description="Mechanosensitive ion channel transmembrane helices 2/3" evidence="10">
    <location>
        <begin position="326"/>
        <end position="364"/>
    </location>
</feature>
<evidence type="ECO:0000313" key="11">
    <source>
        <dbReference type="EMBL" id="MDY2586835.1"/>
    </source>
</evidence>
<evidence type="ECO:0000256" key="6">
    <source>
        <dbReference type="ARBA" id="ARBA00023136"/>
    </source>
</evidence>
<dbReference type="Gene3D" id="2.30.30.60">
    <property type="match status" value="1"/>
</dbReference>
<accession>A0ABU5EMT3</accession>
<evidence type="ECO:0000256" key="4">
    <source>
        <dbReference type="ARBA" id="ARBA00022692"/>
    </source>
</evidence>
<dbReference type="EMBL" id="JAXDAE010000004">
    <property type="protein sequence ID" value="MDY2586835.1"/>
    <property type="molecule type" value="Genomic_DNA"/>
</dbReference>
<reference evidence="11 12" key="1">
    <citation type="submission" date="2023-11" db="EMBL/GenBank/DDBJ databases">
        <title>Winogradskyella pelagius sp. nov., isolated from coastal sediment.</title>
        <authorList>
            <person name="Li F."/>
        </authorList>
    </citation>
    <scope>NUCLEOTIDE SEQUENCE [LARGE SCALE GENOMIC DNA]</scope>
    <source>
        <strain evidence="11 12">KCTC 23502</strain>
    </source>
</reference>
<sequence length="589" mass="66019">MISTKSIILKALIIYSFLSFDGVDAQDLFSIKATDSSEVTTKSQKLDPLGRSTPRGAVNGFFKSVANNNYLRASEYVNFPNDIQTDNDSIVILLLKRIEIVLNKHGKIVPIRIINNSAEGDNNDGLNTNYENVGSLSLANNNIPILLEKTILDSDNEIWLISSETTGNIIQYYNNNSDKYNIDYATDNKYSKWLGAPVLDWISIISIAIISYLIAWLLTLMIGWFVRLFWRNYKQSKYSRFLKTLLIPLRLIITVAILVNVSRYLGISIVVRQAFGVVNLIAVWTAFFIFLWLLIDALSSMADEQLRERNIFSGLSAISFIKNSAKFTLIVIAILIIFETLGFNVTAGIAALGVGGIALALGAQKTVENIVGGLSVVFDQPVSVGDFCKFGNTLGTVEKIGMRSTRIRTTARTVVTVPNADFSSQIIENFAKRDMFLFQTTIGLRYETSTHQMRYILVELRNILYAHPKVDRNPARVRFIGYGSDALNVELYAYILSSDYNEFLAVQEDINLRIAEVIESSGSGFAFPSQTVYLSKDQGMSESKKKAVEDKVQDWIEKKELQIPEFDENAISKIENTIEYPQKKSNEGS</sequence>
<evidence type="ECO:0000259" key="10">
    <source>
        <dbReference type="Pfam" id="PF21088"/>
    </source>
</evidence>
<dbReference type="InterPro" id="IPR006685">
    <property type="entry name" value="MscS_channel_2nd"/>
</dbReference>
<dbReference type="Pfam" id="PF21088">
    <property type="entry name" value="MS_channel_1st"/>
    <property type="match status" value="1"/>
</dbReference>
<evidence type="ECO:0000313" key="12">
    <source>
        <dbReference type="Proteomes" id="UP001285855"/>
    </source>
</evidence>
<dbReference type="PANTHER" id="PTHR43634:SF2">
    <property type="entry name" value="LOW CONDUCTANCE MECHANOSENSITIVE CHANNEL YNAI"/>
    <property type="match status" value="1"/>
</dbReference>
<dbReference type="InterPro" id="IPR011014">
    <property type="entry name" value="MscS_channel_TM-2"/>
</dbReference>
<feature type="transmembrane region" description="Helical" evidence="7">
    <location>
        <begin position="311"/>
        <end position="337"/>
    </location>
</feature>
<gene>
    <name evidence="11" type="ORF">SNF14_05755</name>
</gene>
<dbReference type="InterPro" id="IPR023408">
    <property type="entry name" value="MscS_beta-dom_sf"/>
</dbReference>
<comment type="subcellular location">
    <subcellularLocation>
        <location evidence="1">Cell membrane</location>
        <topology evidence="1">Multi-pass membrane protein</topology>
    </subcellularLocation>
</comment>
<dbReference type="InterPro" id="IPR011066">
    <property type="entry name" value="MscS_channel_C_sf"/>
</dbReference>
<keyword evidence="12" id="KW-1185">Reference proteome</keyword>
<dbReference type="SUPFAM" id="SSF82689">
    <property type="entry name" value="Mechanosensitive channel protein MscS (YggB), C-terminal domain"/>
    <property type="match status" value="1"/>
</dbReference>
<dbReference type="InterPro" id="IPR049278">
    <property type="entry name" value="MS_channel_C"/>
</dbReference>
<name>A0ABU5EMT3_9FLAO</name>
<comment type="caution">
    <text evidence="11">The sequence shown here is derived from an EMBL/GenBank/DDBJ whole genome shotgun (WGS) entry which is preliminary data.</text>
</comment>
<keyword evidence="5 7" id="KW-1133">Transmembrane helix</keyword>
<keyword evidence="3" id="KW-1003">Cell membrane</keyword>
<evidence type="ECO:0000256" key="3">
    <source>
        <dbReference type="ARBA" id="ARBA00022475"/>
    </source>
</evidence>